<keyword evidence="11" id="KW-1185">Reference proteome</keyword>
<gene>
    <name evidence="10" type="ORF">PXEA_LOCUS31934</name>
</gene>
<comment type="subcellular location">
    <subcellularLocation>
        <location evidence="1">Mitochondrion membrane</location>
    </subcellularLocation>
</comment>
<keyword evidence="9" id="KW-0066">ATP synthesis</keyword>
<keyword evidence="4" id="KW-0138">CF(0)</keyword>
<evidence type="ECO:0000313" key="10">
    <source>
        <dbReference type="EMBL" id="VEL38494.1"/>
    </source>
</evidence>
<comment type="similarity">
    <text evidence="2">Belongs to the ATPase g subunit family.</text>
</comment>
<keyword evidence="7" id="KW-0496">Mitochondrion</keyword>
<evidence type="ECO:0000256" key="1">
    <source>
        <dbReference type="ARBA" id="ARBA00004325"/>
    </source>
</evidence>
<keyword evidence="8" id="KW-0472">Membrane</keyword>
<evidence type="ECO:0000256" key="7">
    <source>
        <dbReference type="ARBA" id="ARBA00023128"/>
    </source>
</evidence>
<evidence type="ECO:0000256" key="5">
    <source>
        <dbReference type="ARBA" id="ARBA00022781"/>
    </source>
</evidence>
<dbReference type="Proteomes" id="UP000784294">
    <property type="component" value="Unassembled WGS sequence"/>
</dbReference>
<dbReference type="InterPro" id="IPR006808">
    <property type="entry name" value="ATP_synth_F0_gsu_mt"/>
</dbReference>
<dbReference type="GO" id="GO:0015078">
    <property type="term" value="F:proton transmembrane transporter activity"/>
    <property type="evidence" value="ECO:0007669"/>
    <property type="project" value="InterPro"/>
</dbReference>
<dbReference type="OrthoDB" id="437at2759"/>
<keyword evidence="5" id="KW-0375">Hydrogen ion transport</keyword>
<accession>A0A3S5AJJ3</accession>
<evidence type="ECO:0000256" key="6">
    <source>
        <dbReference type="ARBA" id="ARBA00023065"/>
    </source>
</evidence>
<protein>
    <recommendedName>
        <fullName evidence="12">ATP synthase subunit</fullName>
    </recommendedName>
</protein>
<dbReference type="AlphaFoldDB" id="A0A3S5AJJ3"/>
<evidence type="ECO:0000256" key="2">
    <source>
        <dbReference type="ARBA" id="ARBA00005699"/>
    </source>
</evidence>
<evidence type="ECO:0000256" key="4">
    <source>
        <dbReference type="ARBA" id="ARBA00022547"/>
    </source>
</evidence>
<dbReference type="GO" id="GO:0031966">
    <property type="term" value="C:mitochondrial membrane"/>
    <property type="evidence" value="ECO:0007669"/>
    <property type="project" value="UniProtKB-SubCell"/>
</dbReference>
<organism evidence="10 11">
    <name type="scientific">Protopolystoma xenopodis</name>
    <dbReference type="NCBI Taxonomy" id="117903"/>
    <lineage>
        <taxon>Eukaryota</taxon>
        <taxon>Metazoa</taxon>
        <taxon>Spiralia</taxon>
        <taxon>Lophotrochozoa</taxon>
        <taxon>Platyhelminthes</taxon>
        <taxon>Monogenea</taxon>
        <taxon>Polyopisthocotylea</taxon>
        <taxon>Polystomatidea</taxon>
        <taxon>Polystomatidae</taxon>
        <taxon>Protopolystoma</taxon>
    </lineage>
</organism>
<comment type="caution">
    <text evidence="10">The sequence shown here is derived from an EMBL/GenBank/DDBJ whole genome shotgun (WGS) entry which is preliminary data.</text>
</comment>
<reference evidence="10" key="1">
    <citation type="submission" date="2018-11" db="EMBL/GenBank/DDBJ databases">
        <authorList>
            <consortium name="Pathogen Informatics"/>
        </authorList>
    </citation>
    <scope>NUCLEOTIDE SEQUENCE</scope>
</reference>
<evidence type="ECO:0000256" key="8">
    <source>
        <dbReference type="ARBA" id="ARBA00023136"/>
    </source>
</evidence>
<keyword evidence="6" id="KW-0406">Ion transport</keyword>
<dbReference type="GO" id="GO:0045259">
    <property type="term" value="C:proton-transporting ATP synthase complex"/>
    <property type="evidence" value="ECO:0007669"/>
    <property type="project" value="UniProtKB-KW"/>
</dbReference>
<evidence type="ECO:0000313" key="11">
    <source>
        <dbReference type="Proteomes" id="UP000784294"/>
    </source>
</evidence>
<sequence length="100" mass="11198">MCAADYAKESGTFVWKYARVELRPPSPKDFPLAIAEYSRLFKAGSAGRWRDIAVKDAFLNALVATEVACWFFLGEIIGKRSLVGYGRVDGAFLTVSWRFP</sequence>
<dbReference type="EMBL" id="CAAALY010258083">
    <property type="protein sequence ID" value="VEL38494.1"/>
    <property type="molecule type" value="Genomic_DNA"/>
</dbReference>
<dbReference type="Pfam" id="PF04718">
    <property type="entry name" value="ATP-synt_G"/>
    <property type="match status" value="1"/>
</dbReference>
<dbReference type="GO" id="GO:0015986">
    <property type="term" value="P:proton motive force-driven ATP synthesis"/>
    <property type="evidence" value="ECO:0007669"/>
    <property type="project" value="InterPro"/>
</dbReference>
<evidence type="ECO:0000256" key="9">
    <source>
        <dbReference type="ARBA" id="ARBA00023310"/>
    </source>
</evidence>
<proteinExistence type="inferred from homology"/>
<evidence type="ECO:0000256" key="3">
    <source>
        <dbReference type="ARBA" id="ARBA00022448"/>
    </source>
</evidence>
<evidence type="ECO:0008006" key="12">
    <source>
        <dbReference type="Google" id="ProtNLM"/>
    </source>
</evidence>
<keyword evidence="3" id="KW-0813">Transport</keyword>
<name>A0A3S5AJJ3_9PLAT</name>